<dbReference type="EMBL" id="QXCT01000001">
    <property type="protein sequence ID" value="MDW9251401.1"/>
    <property type="molecule type" value="Genomic_DNA"/>
</dbReference>
<organism evidence="2 3">
    <name type="scientific">Burkholderia thailandensis</name>
    <dbReference type="NCBI Taxonomy" id="57975"/>
    <lineage>
        <taxon>Bacteria</taxon>
        <taxon>Pseudomonadati</taxon>
        <taxon>Pseudomonadota</taxon>
        <taxon>Betaproteobacteria</taxon>
        <taxon>Burkholderiales</taxon>
        <taxon>Burkholderiaceae</taxon>
        <taxon>Burkholderia</taxon>
        <taxon>pseudomallei group</taxon>
    </lineage>
</organism>
<evidence type="ECO:0000313" key="3">
    <source>
        <dbReference type="Proteomes" id="UP001272137"/>
    </source>
</evidence>
<reference evidence="2" key="1">
    <citation type="submission" date="2018-08" db="EMBL/GenBank/DDBJ databases">
        <title>Identification of Burkholderia cepacia strains that express a Burkholderia pseudomallei-like capsular polysaccharide.</title>
        <authorList>
            <person name="Burtnick M.N."/>
            <person name="Vongsouvath M."/>
            <person name="Newton P."/>
            <person name="Wuthiekanun V."/>
            <person name="Limmathurotsakul D."/>
            <person name="Brett P.J."/>
            <person name="Chantratita N."/>
            <person name="Dance D.A."/>
        </authorList>
    </citation>
    <scope>NUCLEOTIDE SEQUENCE</scope>
    <source>
        <strain evidence="2">SBXCC001</strain>
    </source>
</reference>
<feature type="compositionally biased region" description="Low complexity" evidence="1">
    <location>
        <begin position="27"/>
        <end position="42"/>
    </location>
</feature>
<sequence length="50" mass="5152">MDRILGPADIGINAYNPATQFTPPEQSSAASPSPVSRPASVRGANIAEVE</sequence>
<dbReference type="Proteomes" id="UP001272137">
    <property type="component" value="Unassembled WGS sequence"/>
</dbReference>
<comment type="caution">
    <text evidence="2">The sequence shown here is derived from an EMBL/GenBank/DDBJ whole genome shotgun (WGS) entry which is preliminary data.</text>
</comment>
<evidence type="ECO:0000313" key="2">
    <source>
        <dbReference type="EMBL" id="MDW9251401.1"/>
    </source>
</evidence>
<feature type="compositionally biased region" description="Polar residues" evidence="1">
    <location>
        <begin position="16"/>
        <end position="26"/>
    </location>
</feature>
<evidence type="ECO:0000256" key="1">
    <source>
        <dbReference type="SAM" id="MobiDB-lite"/>
    </source>
</evidence>
<accession>A0AAW9CP93</accession>
<name>A0AAW9CP93_BURTH</name>
<proteinExistence type="predicted"/>
<protein>
    <submittedName>
        <fullName evidence="2">Uncharacterized protein</fullName>
    </submittedName>
</protein>
<feature type="region of interest" description="Disordered" evidence="1">
    <location>
        <begin position="1"/>
        <end position="50"/>
    </location>
</feature>
<dbReference type="AlphaFoldDB" id="A0AAW9CP93"/>
<gene>
    <name evidence="2" type="ORF">C7S16_5276</name>
</gene>